<evidence type="ECO:0000313" key="3">
    <source>
        <dbReference type="EMBL" id="NKY58156.1"/>
    </source>
</evidence>
<keyword evidence="4" id="KW-1185">Reference proteome</keyword>
<proteinExistence type="predicted"/>
<evidence type="ECO:0000256" key="2">
    <source>
        <dbReference type="SAM" id="MobiDB-lite"/>
    </source>
</evidence>
<dbReference type="Pfam" id="PF13531">
    <property type="entry name" value="SBP_bac_11"/>
    <property type="match status" value="1"/>
</dbReference>
<reference evidence="3 4" key="1">
    <citation type="submission" date="2020-04" db="EMBL/GenBank/DDBJ databases">
        <title>MicrobeNet Type strains.</title>
        <authorList>
            <person name="Nicholson A.C."/>
        </authorList>
    </citation>
    <scope>NUCLEOTIDE SEQUENCE [LARGE SCALE GENOMIC DNA]</scope>
    <source>
        <strain evidence="3 4">JCM 3332</strain>
    </source>
</reference>
<dbReference type="Proteomes" id="UP000570678">
    <property type="component" value="Unassembled WGS sequence"/>
</dbReference>
<protein>
    <submittedName>
        <fullName evidence="3">Extracellular solute-binding protein</fullName>
    </submittedName>
</protein>
<sequence>MAVAATSTACGASTPSANLPVSGEWSEVVAAAENEGRVHLYSTQHPDNLAKLKAAFEQRYPRITLEFTRGTDVEINPRVEAEHRTGRGTADVHMTSDPVWTATAAESGPYSVDPVGPSLRDPAYDREGSVRGGTFFLTSAAVFGLGWNTAALPGGLATPADLLDPALQGRIGVTNPSGFAAVVDQYRFFDRNWDPGFTEKLAAQRPRIYPSALGVAQALNSGEIVATPMVQPLVREQAAGAPVDWLLPDPAWGTPWYSHVLSAAPHPNAAQVLADFLVTREGQTALSEGYAAALPDINGAVARAQEVPFPDIATLTPDAVSRYQETWQGMFQR</sequence>
<dbReference type="AlphaFoldDB" id="A0A846YEW1"/>
<feature type="region of interest" description="Disordered" evidence="2">
    <location>
        <begin position="1"/>
        <end position="20"/>
    </location>
</feature>
<comment type="caution">
    <text evidence="3">The sequence shown here is derived from an EMBL/GenBank/DDBJ whole genome shotgun (WGS) entry which is preliminary data.</text>
</comment>
<keyword evidence="1" id="KW-0732">Signal</keyword>
<feature type="compositionally biased region" description="Polar residues" evidence="2">
    <location>
        <begin position="1"/>
        <end position="19"/>
    </location>
</feature>
<dbReference type="EMBL" id="JAAXOT010000009">
    <property type="protein sequence ID" value="NKY58156.1"/>
    <property type="molecule type" value="Genomic_DNA"/>
</dbReference>
<evidence type="ECO:0000313" key="4">
    <source>
        <dbReference type="Proteomes" id="UP000570678"/>
    </source>
</evidence>
<name>A0A846YEW1_9NOCA</name>
<dbReference type="PANTHER" id="PTHR30006">
    <property type="entry name" value="THIAMINE-BINDING PERIPLASMIC PROTEIN-RELATED"/>
    <property type="match status" value="1"/>
</dbReference>
<dbReference type="Gene3D" id="3.40.190.10">
    <property type="entry name" value="Periplasmic binding protein-like II"/>
    <property type="match status" value="2"/>
</dbReference>
<dbReference type="SUPFAM" id="SSF53850">
    <property type="entry name" value="Periplasmic binding protein-like II"/>
    <property type="match status" value="1"/>
</dbReference>
<organism evidence="3 4">
    <name type="scientific">Nocardia flavorosea</name>
    <dbReference type="NCBI Taxonomy" id="53429"/>
    <lineage>
        <taxon>Bacteria</taxon>
        <taxon>Bacillati</taxon>
        <taxon>Actinomycetota</taxon>
        <taxon>Actinomycetes</taxon>
        <taxon>Mycobacteriales</taxon>
        <taxon>Nocardiaceae</taxon>
        <taxon>Nocardia</taxon>
    </lineage>
</organism>
<accession>A0A846YEW1</accession>
<gene>
    <name evidence="3" type="ORF">HGA15_18810</name>
</gene>
<evidence type="ECO:0000256" key="1">
    <source>
        <dbReference type="ARBA" id="ARBA00022729"/>
    </source>
</evidence>